<feature type="compositionally biased region" description="Low complexity" evidence="1">
    <location>
        <begin position="255"/>
        <end position="266"/>
    </location>
</feature>
<dbReference type="OrthoDB" id="1074at2759"/>
<evidence type="ECO:0000313" key="3">
    <source>
        <dbReference type="Proteomes" id="UP001150925"/>
    </source>
</evidence>
<name>A0A9W8AVH2_9FUNG</name>
<comment type="caution">
    <text evidence="2">The sequence shown here is derived from an EMBL/GenBank/DDBJ whole genome shotgun (WGS) entry which is preliminary data.</text>
</comment>
<evidence type="ECO:0000313" key="2">
    <source>
        <dbReference type="EMBL" id="KAJ1970215.1"/>
    </source>
</evidence>
<feature type="compositionally biased region" description="Polar residues" evidence="1">
    <location>
        <begin position="314"/>
        <end position="334"/>
    </location>
</feature>
<feature type="compositionally biased region" description="Low complexity" evidence="1">
    <location>
        <begin position="567"/>
        <end position="578"/>
    </location>
</feature>
<evidence type="ECO:0000256" key="1">
    <source>
        <dbReference type="SAM" id="MobiDB-lite"/>
    </source>
</evidence>
<evidence type="ECO:0008006" key="4">
    <source>
        <dbReference type="Google" id="ProtNLM"/>
    </source>
</evidence>
<dbReference type="EMBL" id="JANBPY010000002">
    <property type="protein sequence ID" value="KAJ1970215.1"/>
    <property type="molecule type" value="Genomic_DNA"/>
</dbReference>
<dbReference type="Proteomes" id="UP001150925">
    <property type="component" value="Unassembled WGS sequence"/>
</dbReference>
<feature type="compositionally biased region" description="Basic residues" evidence="1">
    <location>
        <begin position="804"/>
        <end position="817"/>
    </location>
</feature>
<dbReference type="SUPFAM" id="SSF116846">
    <property type="entry name" value="MIT domain"/>
    <property type="match status" value="1"/>
</dbReference>
<feature type="compositionally biased region" description="Polar residues" evidence="1">
    <location>
        <begin position="120"/>
        <end position="142"/>
    </location>
</feature>
<dbReference type="InterPro" id="IPR036181">
    <property type="entry name" value="MIT_dom_sf"/>
</dbReference>
<organism evidence="2 3">
    <name type="scientific">Dispira parvispora</name>
    <dbReference type="NCBI Taxonomy" id="1520584"/>
    <lineage>
        <taxon>Eukaryota</taxon>
        <taxon>Fungi</taxon>
        <taxon>Fungi incertae sedis</taxon>
        <taxon>Zoopagomycota</taxon>
        <taxon>Kickxellomycotina</taxon>
        <taxon>Dimargaritomycetes</taxon>
        <taxon>Dimargaritales</taxon>
        <taxon>Dimargaritaceae</taxon>
        <taxon>Dispira</taxon>
    </lineage>
</organism>
<accession>A0A9W8AVH2</accession>
<feature type="region of interest" description="Disordered" evidence="1">
    <location>
        <begin position="105"/>
        <end position="143"/>
    </location>
</feature>
<feature type="region of interest" description="Disordered" evidence="1">
    <location>
        <begin position="795"/>
        <end position="825"/>
    </location>
</feature>
<feature type="region of interest" description="Disordered" evidence="1">
    <location>
        <begin position="1"/>
        <end position="26"/>
    </location>
</feature>
<feature type="region of interest" description="Disordered" evidence="1">
    <location>
        <begin position="484"/>
        <end position="578"/>
    </location>
</feature>
<feature type="region of interest" description="Disordered" evidence="1">
    <location>
        <begin position="648"/>
        <end position="678"/>
    </location>
</feature>
<reference evidence="2" key="1">
    <citation type="submission" date="2022-07" db="EMBL/GenBank/DDBJ databases">
        <title>Phylogenomic reconstructions and comparative analyses of Kickxellomycotina fungi.</title>
        <authorList>
            <person name="Reynolds N.K."/>
            <person name="Stajich J.E."/>
            <person name="Barry K."/>
            <person name="Grigoriev I.V."/>
            <person name="Crous P."/>
            <person name="Smith M.E."/>
        </authorList>
    </citation>
    <scope>NUCLEOTIDE SEQUENCE</scope>
    <source>
        <strain evidence="2">RSA 1196</strain>
    </source>
</reference>
<sequence>MTPTTALALPNGTSPPDQTGSTSNARTQNTGAFRFLLHLALRKAQTAVILDERRHFVEAKRTYREAIDMISLIIDRVGDSAQNKERLVQLRQTYQGRIADINALIAHGGDPPSPAPDSPLVTTTGLPGGSETNPSHNSTENQPLPERLLGRAKSYDTLPKPQALSLAVAPVVPPIPLAISTTSSGTTSTTMPALTPPATATPPGLPGEQLPGVGPPPLVPARKPNWTRFQPSVADDASSTTTSTGSLVLEGLDDTSTSSAPSSPGHHPVPPPRPVQTHITPFPDGSLDDQPRLAKLRNQQSHGDLLVRQTSVKSVLPRSSDTLESYSDISQDTSPFPALPPSNSRPWLVSATNPFTSRLYPDQAGNRASLSTCPPKPLPQPPVNTNPFHREVLIRNSRFPSLGVGRVRSLSQVTTSTARPQVPSLLNRKLSTSSLLLAQEVQTTVTADSSSTAKTLRAQGIPVQRHATALGVWDSANAHQGVTTSANSLTPVSDDHRLSLSSRSSSATYSGMKTITEEIPEGFYPGDSGSASARSPRRFKRLPHPPGNATVSGQIPTAGEVASGGLPSTSSSPQPRQRTLVHQLFTPSDSLEAEASNPSGTVTAVTRDSQASTNSDHFAPGSSSPGGSSGGRNKSATGLAKLAQLPKFSLRGKTGNSESNQTSDSAGPAPSSGESRPLRRLGSFLLPSASGSSLPDGGVVTRSLSVAAGMPTGPPLPMDAGSSSQPFGISSMSLSPLLDQSLAPPLVSPTMSLTAVPSTPSFAGNMGPTNHPTLHDVIIEEPNVRDASTAIPARALHPVDVSGARRRRSGSSHRSPRSPHPPLEALPTQFAPWTVELQPYWLLRSLHQSMVHGAWVTRQLYIPRRVWYQSGARLPALDQKINACELLVGATHRMTHYTGATHSSSTSAETSLPGSSPHPLDNLDWVLNELTAFETLVATIQDGLAKKLTTVPPVRKSNTVQQQRHHPYQAAPPPPRSMFYQVDCLAQDATNLSASSLGLSHSDSNGQGVVPTTCSDQYNDSFSGGSFPNTSFVPTLPPGGPPMSPQSQVELASSPTLEFTRTLHMGLSGAGSPPSTPSIGPGLSAGGAFKALGKRMTKRLDRIQATYTRDQKVADTTQYIQALTRLCMAMQTLEGWTRWFSGWWYVLYQHQWHKQHGPLSAGVKSLAGEISPGGEGSSELNGQVHSSQSHPPPSTSSLHSSDTVLTSPDDLVESPHPSRLATSPRAPQGVTLGQPPPGRRPSIAGSILSNQPGLTGGPAYPSPLPWFAGSAQHQQIIHRLNRISEFLHTVVCAFILSDLQVLLHKYSKRLREWILG</sequence>
<dbReference type="PANTHER" id="PTHR37327:SF1">
    <property type="entry name" value="MICROTUBULE INTERACTING AND TRANSPORT DOMAIN-CONTAINING PROTEIN"/>
    <property type="match status" value="1"/>
</dbReference>
<protein>
    <recommendedName>
        <fullName evidence="4">MIT domain-containing protein</fullName>
    </recommendedName>
</protein>
<feature type="region of interest" description="Disordered" evidence="1">
    <location>
        <begin position="1165"/>
        <end position="1255"/>
    </location>
</feature>
<feature type="compositionally biased region" description="Low complexity" evidence="1">
    <location>
        <begin position="181"/>
        <end position="198"/>
    </location>
</feature>
<keyword evidence="3" id="KW-1185">Reference proteome</keyword>
<gene>
    <name evidence="2" type="ORF">IWQ62_000042</name>
</gene>
<dbReference type="PANTHER" id="PTHR37327">
    <property type="entry name" value="CHROMOSOME 1, WHOLE GENOME SHOTGUN SEQUENCE"/>
    <property type="match status" value="1"/>
</dbReference>
<proteinExistence type="predicted"/>
<feature type="compositionally biased region" description="Low complexity" evidence="1">
    <location>
        <begin position="1177"/>
        <end position="1207"/>
    </location>
</feature>
<feature type="region of interest" description="Disordered" evidence="1">
    <location>
        <begin position="314"/>
        <end position="341"/>
    </location>
</feature>
<feature type="compositionally biased region" description="Polar residues" evidence="1">
    <location>
        <begin position="654"/>
        <end position="665"/>
    </location>
</feature>
<feature type="region of interest" description="Disordered" evidence="1">
    <location>
        <begin position="181"/>
        <end position="290"/>
    </location>
</feature>
<feature type="region of interest" description="Disordered" evidence="1">
    <location>
        <begin position="590"/>
        <end position="635"/>
    </location>
</feature>
<feature type="compositionally biased region" description="Polar residues" evidence="1">
    <location>
        <begin position="596"/>
        <end position="616"/>
    </location>
</feature>